<dbReference type="PRINTS" id="PR00053">
    <property type="entry name" value="FORKHEAD"/>
</dbReference>
<dbReference type="AlphaFoldDB" id="A0A6S7J8J1"/>
<evidence type="ECO:0000256" key="2">
    <source>
        <dbReference type="PROSITE-ProRule" id="PRU00089"/>
    </source>
</evidence>
<dbReference type="PROSITE" id="PS50039">
    <property type="entry name" value="FORK_HEAD_3"/>
    <property type="match status" value="1"/>
</dbReference>
<proteinExistence type="predicted"/>
<dbReference type="SUPFAM" id="SSF46785">
    <property type="entry name" value="Winged helix' DNA-binding domain"/>
    <property type="match status" value="1"/>
</dbReference>
<dbReference type="Gene3D" id="1.10.10.10">
    <property type="entry name" value="Winged helix-like DNA-binding domain superfamily/Winged helix DNA-binding domain"/>
    <property type="match status" value="1"/>
</dbReference>
<dbReference type="GO" id="GO:0000978">
    <property type="term" value="F:RNA polymerase II cis-regulatory region sequence-specific DNA binding"/>
    <property type="evidence" value="ECO:0007669"/>
    <property type="project" value="TreeGrafter"/>
</dbReference>
<dbReference type="OrthoDB" id="5954824at2759"/>
<dbReference type="InterPro" id="IPR001766">
    <property type="entry name" value="Fork_head_dom"/>
</dbReference>
<comment type="subcellular location">
    <subcellularLocation>
        <location evidence="2">Nucleus</location>
    </subcellularLocation>
</comment>
<organism evidence="3 4">
    <name type="scientific">Paramuricea clavata</name>
    <name type="common">Red gorgonian</name>
    <name type="synonym">Violescent sea-whip</name>
    <dbReference type="NCBI Taxonomy" id="317549"/>
    <lineage>
        <taxon>Eukaryota</taxon>
        <taxon>Metazoa</taxon>
        <taxon>Cnidaria</taxon>
        <taxon>Anthozoa</taxon>
        <taxon>Octocorallia</taxon>
        <taxon>Malacalcyonacea</taxon>
        <taxon>Plexauridae</taxon>
        <taxon>Paramuricea</taxon>
    </lineage>
</organism>
<dbReference type="EMBL" id="CACRXK020007918">
    <property type="protein sequence ID" value="CAB4013541.1"/>
    <property type="molecule type" value="Genomic_DNA"/>
</dbReference>
<keyword evidence="1 2" id="KW-0238">DNA-binding</keyword>
<evidence type="ECO:0000256" key="1">
    <source>
        <dbReference type="ARBA" id="ARBA00023125"/>
    </source>
</evidence>
<comment type="caution">
    <text evidence="3">The sequence shown here is derived from an EMBL/GenBank/DDBJ whole genome shotgun (WGS) entry which is preliminary data.</text>
</comment>
<dbReference type="Proteomes" id="UP001152795">
    <property type="component" value="Unassembled WGS sequence"/>
</dbReference>
<feature type="DNA-binding region" description="Fork-head" evidence="2">
    <location>
        <begin position="115"/>
        <end position="204"/>
    </location>
</feature>
<reference evidence="3" key="1">
    <citation type="submission" date="2020-04" db="EMBL/GenBank/DDBJ databases">
        <authorList>
            <person name="Alioto T."/>
            <person name="Alioto T."/>
            <person name="Gomez Garrido J."/>
        </authorList>
    </citation>
    <scope>NUCLEOTIDE SEQUENCE</scope>
    <source>
        <strain evidence="3">A484AB</strain>
    </source>
</reference>
<evidence type="ECO:0000313" key="3">
    <source>
        <dbReference type="EMBL" id="CAB4013541.1"/>
    </source>
</evidence>
<dbReference type="GO" id="GO:0000981">
    <property type="term" value="F:DNA-binding transcription factor activity, RNA polymerase II-specific"/>
    <property type="evidence" value="ECO:0007669"/>
    <property type="project" value="TreeGrafter"/>
</dbReference>
<dbReference type="PANTHER" id="PTHR11829:SF411">
    <property type="entry name" value="FORKHEAD BOX PROTEIN L2"/>
    <property type="match status" value="1"/>
</dbReference>
<protein>
    <submittedName>
        <fullName evidence="3">Fork head domain-containing FD5</fullName>
    </submittedName>
</protein>
<keyword evidence="2" id="KW-0539">Nucleus</keyword>
<keyword evidence="4" id="KW-1185">Reference proteome</keyword>
<accession>A0A6S7J8J1</accession>
<dbReference type="SMART" id="SM00339">
    <property type="entry name" value="FH"/>
    <property type="match status" value="1"/>
</dbReference>
<dbReference type="InterPro" id="IPR036390">
    <property type="entry name" value="WH_DNA-bd_sf"/>
</dbReference>
<dbReference type="GO" id="GO:0005634">
    <property type="term" value="C:nucleus"/>
    <property type="evidence" value="ECO:0007669"/>
    <property type="project" value="UniProtKB-SubCell"/>
</dbReference>
<gene>
    <name evidence="3" type="ORF">PACLA_8A071135</name>
</gene>
<sequence>MYSSIEAYNPNTAKEVYRNNGMDSFGKRKYWATPRRYSPYEVSHYPATYSSLENQDVLKTFQDSYERLRTDTNEVLSQKKLCDDALSCRDGLTCSEKAVETRADVVENTNDSRDNNSLSYIGMIATAILRSSETKLTLAGIYTYMEKHFYGVLSNRPGWRNTVRHNLSLHECFVKGEIAAEGKGRFWRIHPNYFEQFKCGKFNKNILQNSVPMFYRSLGNYRIPTPREELALPPFYPGSTWAPTFYPLISPSYPYPALPFPQGTPPQAPKEDFHRVHAFRTCSSDCCSSCPGVRQLPAIQCSSYRLTPQALPIENTLRSASVNNNTNIH</sequence>
<dbReference type="PANTHER" id="PTHR11829">
    <property type="entry name" value="FORKHEAD BOX PROTEIN"/>
    <property type="match status" value="1"/>
</dbReference>
<dbReference type="Pfam" id="PF00250">
    <property type="entry name" value="Forkhead"/>
    <property type="match status" value="1"/>
</dbReference>
<dbReference type="InterPro" id="IPR036388">
    <property type="entry name" value="WH-like_DNA-bd_sf"/>
</dbReference>
<dbReference type="GO" id="GO:0030154">
    <property type="term" value="P:cell differentiation"/>
    <property type="evidence" value="ECO:0007669"/>
    <property type="project" value="TreeGrafter"/>
</dbReference>
<evidence type="ECO:0000313" key="4">
    <source>
        <dbReference type="Proteomes" id="UP001152795"/>
    </source>
</evidence>
<dbReference type="GO" id="GO:0009653">
    <property type="term" value="P:anatomical structure morphogenesis"/>
    <property type="evidence" value="ECO:0007669"/>
    <property type="project" value="TreeGrafter"/>
</dbReference>
<name>A0A6S7J8J1_PARCT</name>
<dbReference type="InterPro" id="IPR050211">
    <property type="entry name" value="FOX_domain-containing"/>
</dbReference>